<protein>
    <submittedName>
        <fullName evidence="3">Biotin--[acetyl-CoA-carboxylase] ligase</fullName>
    </submittedName>
</protein>
<comment type="caution">
    <text evidence="3">The sequence shown here is derived from an EMBL/GenBank/DDBJ whole genome shotgun (WGS) entry which is preliminary data.</text>
</comment>
<dbReference type="AlphaFoldDB" id="A0A833GYI1"/>
<evidence type="ECO:0000313" key="4">
    <source>
        <dbReference type="Proteomes" id="UP000460298"/>
    </source>
</evidence>
<dbReference type="PROSITE" id="PS51733">
    <property type="entry name" value="BPL_LPL_CATALYTIC"/>
    <property type="match status" value="1"/>
</dbReference>
<dbReference type="PANTHER" id="PTHR12835:SF5">
    <property type="entry name" value="BIOTIN--PROTEIN LIGASE"/>
    <property type="match status" value="1"/>
</dbReference>
<dbReference type="InterPro" id="IPR004408">
    <property type="entry name" value="Biotin_CoA_COase_ligase"/>
</dbReference>
<gene>
    <name evidence="3" type="ORF">F9K24_18845</name>
</gene>
<organism evidence="3 4">
    <name type="scientific">Leptonema illini</name>
    <dbReference type="NCBI Taxonomy" id="183"/>
    <lineage>
        <taxon>Bacteria</taxon>
        <taxon>Pseudomonadati</taxon>
        <taxon>Spirochaetota</taxon>
        <taxon>Spirochaetia</taxon>
        <taxon>Leptospirales</taxon>
        <taxon>Leptospiraceae</taxon>
        <taxon>Leptonema</taxon>
    </lineage>
</organism>
<evidence type="ECO:0000256" key="1">
    <source>
        <dbReference type="ARBA" id="ARBA00022598"/>
    </source>
</evidence>
<dbReference type="GO" id="GO:0005737">
    <property type="term" value="C:cytoplasm"/>
    <property type="evidence" value="ECO:0007669"/>
    <property type="project" value="TreeGrafter"/>
</dbReference>
<dbReference type="EMBL" id="WBUI01000026">
    <property type="protein sequence ID" value="KAB2929821.1"/>
    <property type="molecule type" value="Genomic_DNA"/>
</dbReference>
<evidence type="ECO:0000259" key="2">
    <source>
        <dbReference type="PROSITE" id="PS51733"/>
    </source>
</evidence>
<dbReference type="Proteomes" id="UP000460298">
    <property type="component" value="Unassembled WGS sequence"/>
</dbReference>
<feature type="domain" description="BPL/LPL catalytic" evidence="2">
    <location>
        <begin position="1"/>
        <end position="192"/>
    </location>
</feature>
<dbReference type="Pfam" id="PF03099">
    <property type="entry name" value="BPL_LplA_LipB"/>
    <property type="match status" value="1"/>
</dbReference>
<proteinExistence type="predicted"/>
<reference evidence="3 4" key="1">
    <citation type="submission" date="2019-10" db="EMBL/GenBank/DDBJ databases">
        <title>Extracellular Electron Transfer in a Candidatus Methanoperedens spp. Enrichment Culture.</title>
        <authorList>
            <person name="Berger S."/>
            <person name="Rangel Shaw D."/>
            <person name="Berben T."/>
            <person name="In 'T Zandt M."/>
            <person name="Frank J."/>
            <person name="Reimann J."/>
            <person name="Jetten M.S.M."/>
            <person name="Welte C.U."/>
        </authorList>
    </citation>
    <scope>NUCLEOTIDE SEQUENCE [LARGE SCALE GENOMIC DNA]</scope>
    <source>
        <strain evidence="3">SB12</strain>
    </source>
</reference>
<name>A0A833GYI1_9LEPT</name>
<dbReference type="CDD" id="cd16442">
    <property type="entry name" value="BPL"/>
    <property type="match status" value="1"/>
</dbReference>
<dbReference type="GO" id="GO:0004077">
    <property type="term" value="F:biotin--[biotin carboxyl-carrier protein] ligase activity"/>
    <property type="evidence" value="ECO:0007669"/>
    <property type="project" value="InterPro"/>
</dbReference>
<evidence type="ECO:0000313" key="3">
    <source>
        <dbReference type="EMBL" id="KAB2929821.1"/>
    </source>
</evidence>
<accession>A0A833GYI1</accession>
<dbReference type="InterPro" id="IPR045864">
    <property type="entry name" value="aa-tRNA-synth_II/BPL/LPL"/>
</dbReference>
<dbReference type="InterPro" id="IPR004143">
    <property type="entry name" value="BPL_LPL_catalytic"/>
</dbReference>
<keyword evidence="1 3" id="KW-0436">Ligase</keyword>
<dbReference type="SUPFAM" id="SSF55681">
    <property type="entry name" value="Class II aaRS and biotin synthetases"/>
    <property type="match status" value="1"/>
</dbReference>
<dbReference type="Gene3D" id="3.30.930.10">
    <property type="entry name" value="Bira Bifunctional Protein, Domain 2"/>
    <property type="match status" value="1"/>
</dbReference>
<sequence>MLSTDRWITLSETASTNSLLLDGNYPSGTMVTSRRQTAGRGRQGRAWSNTKDQSFLYSVLLEFDELPAAATAMPLMAGLAVLEAAESCLRDLYPAASTQTSFFLKWPNDLLIKREGTIGKLAGILLESRMEKGRFRVVTGVGLNWSAVPRDTEPAPFAPAALFPEEFPQAKEPEQFVAWLIAALNRRHYDHPIFSAEIKEAIEDRFFLRGRKLSGPFGLASCEGLSTDGALLLRLEDGSTVRYDRTDEEYEIL</sequence>
<dbReference type="PANTHER" id="PTHR12835">
    <property type="entry name" value="BIOTIN PROTEIN LIGASE"/>
    <property type="match status" value="1"/>
</dbReference>